<dbReference type="InterPro" id="IPR031833">
    <property type="entry name" value="DUF4748"/>
</dbReference>
<feature type="region of interest" description="Disordered" evidence="1">
    <location>
        <begin position="1"/>
        <end position="21"/>
    </location>
</feature>
<dbReference type="Proteomes" id="UP001487740">
    <property type="component" value="Unassembled WGS sequence"/>
</dbReference>
<feature type="region of interest" description="Disordered" evidence="1">
    <location>
        <begin position="83"/>
        <end position="108"/>
    </location>
</feature>
<evidence type="ECO:0000313" key="4">
    <source>
        <dbReference type="Proteomes" id="UP001487740"/>
    </source>
</evidence>
<keyword evidence="2" id="KW-0812">Transmembrane</keyword>
<keyword evidence="2" id="KW-1133">Transmembrane helix</keyword>
<dbReference type="Pfam" id="PF15932">
    <property type="entry name" value="DUF4748"/>
    <property type="match status" value="1"/>
</dbReference>
<feature type="transmembrane region" description="Helical" evidence="2">
    <location>
        <begin position="56"/>
        <end position="73"/>
    </location>
</feature>
<gene>
    <name evidence="3" type="ORF">O3P69_018747</name>
</gene>
<keyword evidence="2" id="KW-0472">Membrane</keyword>
<dbReference type="AlphaFoldDB" id="A0AAW0SSG4"/>
<sequence>MRAKGTIPGAGQARWGGSRRNPLPPSHGPFFYNPLMFPLFLSYTGSLMLTSKWARIAVGWSAVIVIGVGGFVFTKQTIEQQRRESMKVRERMRNANTGDYESKRNFTG</sequence>
<accession>A0AAW0SSG4</accession>
<dbReference type="EMBL" id="JARAKH010000046">
    <property type="protein sequence ID" value="KAK8378023.1"/>
    <property type="molecule type" value="Genomic_DNA"/>
</dbReference>
<evidence type="ECO:0000256" key="1">
    <source>
        <dbReference type="SAM" id="MobiDB-lite"/>
    </source>
</evidence>
<feature type="transmembrane region" description="Helical" evidence="2">
    <location>
        <begin position="30"/>
        <end position="49"/>
    </location>
</feature>
<keyword evidence="4" id="KW-1185">Reference proteome</keyword>
<name>A0AAW0SSG4_SCYPA</name>
<reference evidence="3 4" key="1">
    <citation type="submission" date="2023-03" db="EMBL/GenBank/DDBJ databases">
        <title>High-quality genome of Scylla paramamosain provides insights in environmental adaptation.</title>
        <authorList>
            <person name="Zhang L."/>
        </authorList>
    </citation>
    <scope>NUCLEOTIDE SEQUENCE [LARGE SCALE GENOMIC DNA]</scope>
    <source>
        <strain evidence="3">LZ_2023a</strain>
        <tissue evidence="3">Muscle</tissue>
    </source>
</reference>
<evidence type="ECO:0000313" key="3">
    <source>
        <dbReference type="EMBL" id="KAK8378023.1"/>
    </source>
</evidence>
<organism evidence="3 4">
    <name type="scientific">Scylla paramamosain</name>
    <name type="common">Mud crab</name>
    <dbReference type="NCBI Taxonomy" id="85552"/>
    <lineage>
        <taxon>Eukaryota</taxon>
        <taxon>Metazoa</taxon>
        <taxon>Ecdysozoa</taxon>
        <taxon>Arthropoda</taxon>
        <taxon>Crustacea</taxon>
        <taxon>Multicrustacea</taxon>
        <taxon>Malacostraca</taxon>
        <taxon>Eumalacostraca</taxon>
        <taxon>Eucarida</taxon>
        <taxon>Decapoda</taxon>
        <taxon>Pleocyemata</taxon>
        <taxon>Brachyura</taxon>
        <taxon>Eubrachyura</taxon>
        <taxon>Portunoidea</taxon>
        <taxon>Portunidae</taxon>
        <taxon>Portuninae</taxon>
        <taxon>Scylla</taxon>
    </lineage>
</organism>
<feature type="compositionally biased region" description="Basic and acidic residues" evidence="1">
    <location>
        <begin position="83"/>
        <end position="93"/>
    </location>
</feature>
<comment type="caution">
    <text evidence="3">The sequence shown here is derived from an EMBL/GenBank/DDBJ whole genome shotgun (WGS) entry which is preliminary data.</text>
</comment>
<protein>
    <submittedName>
        <fullName evidence="3">Uncharacterized protein</fullName>
    </submittedName>
</protein>
<proteinExistence type="predicted"/>
<evidence type="ECO:0000256" key="2">
    <source>
        <dbReference type="SAM" id="Phobius"/>
    </source>
</evidence>